<organism evidence="5 6">
    <name type="scientific">candidate division WWE3 bacterium</name>
    <dbReference type="NCBI Taxonomy" id="2053526"/>
    <lineage>
        <taxon>Bacteria</taxon>
        <taxon>Katanobacteria</taxon>
    </lineage>
</organism>
<dbReference type="GO" id="GO:0003824">
    <property type="term" value="F:catalytic activity"/>
    <property type="evidence" value="ECO:0007669"/>
    <property type="project" value="InterPro"/>
</dbReference>
<proteinExistence type="predicted"/>
<dbReference type="InterPro" id="IPR040086">
    <property type="entry name" value="MJ0683-like"/>
</dbReference>
<keyword evidence="3" id="KW-0411">Iron-sulfur</keyword>
<comment type="caution">
    <text evidence="5">The sequence shown here is derived from an EMBL/GenBank/DDBJ whole genome shotgun (WGS) entry which is preliminary data.</text>
</comment>
<reference evidence="5 6" key="1">
    <citation type="journal article" date="2020" name="Biotechnol. Biofuels">
        <title>New insights from the biogas microbiome by comprehensive genome-resolved metagenomics of nearly 1600 species originating from multiple anaerobic digesters.</title>
        <authorList>
            <person name="Campanaro S."/>
            <person name="Treu L."/>
            <person name="Rodriguez-R L.M."/>
            <person name="Kovalovszki A."/>
            <person name="Ziels R.M."/>
            <person name="Maus I."/>
            <person name="Zhu X."/>
            <person name="Kougias P.G."/>
            <person name="Basile A."/>
            <person name="Luo G."/>
            <person name="Schluter A."/>
            <person name="Konstantinidis K.T."/>
            <person name="Angelidaki I."/>
        </authorList>
    </citation>
    <scope>NUCLEOTIDE SEQUENCE [LARGE SCALE GENOMIC DNA]</scope>
    <source>
        <strain evidence="5">AS27yjCOA_202</strain>
    </source>
</reference>
<dbReference type="GO" id="GO:0051536">
    <property type="term" value="F:iron-sulfur cluster binding"/>
    <property type="evidence" value="ECO:0007669"/>
    <property type="project" value="UniProtKB-KW"/>
</dbReference>
<dbReference type="InterPro" id="IPR007197">
    <property type="entry name" value="rSAM"/>
</dbReference>
<protein>
    <submittedName>
        <fullName evidence="5">Radical SAM protein</fullName>
    </submittedName>
</protein>
<dbReference type="SUPFAM" id="SSF102114">
    <property type="entry name" value="Radical SAM enzymes"/>
    <property type="match status" value="1"/>
</dbReference>
<dbReference type="Gene3D" id="3.80.30.30">
    <property type="match status" value="1"/>
</dbReference>
<evidence type="ECO:0000313" key="5">
    <source>
        <dbReference type="EMBL" id="NMB91813.1"/>
    </source>
</evidence>
<dbReference type="PANTHER" id="PTHR43432:SF3">
    <property type="entry name" value="SLR0285 PROTEIN"/>
    <property type="match status" value="1"/>
</dbReference>
<dbReference type="SFLD" id="SFLDS00029">
    <property type="entry name" value="Radical_SAM"/>
    <property type="match status" value="1"/>
</dbReference>
<dbReference type="CDD" id="cd01335">
    <property type="entry name" value="Radical_SAM"/>
    <property type="match status" value="1"/>
</dbReference>
<evidence type="ECO:0000256" key="1">
    <source>
        <dbReference type="ARBA" id="ARBA00022723"/>
    </source>
</evidence>
<dbReference type="InterPro" id="IPR058240">
    <property type="entry name" value="rSAM_sf"/>
</dbReference>
<dbReference type="Proteomes" id="UP000590542">
    <property type="component" value="Unassembled WGS sequence"/>
</dbReference>
<evidence type="ECO:0000313" key="6">
    <source>
        <dbReference type="Proteomes" id="UP000590542"/>
    </source>
</evidence>
<evidence type="ECO:0000259" key="4">
    <source>
        <dbReference type="Pfam" id="PF04055"/>
    </source>
</evidence>
<gene>
    <name evidence="5" type="ORF">GYA37_03130</name>
</gene>
<dbReference type="AlphaFoldDB" id="A0A7X9E7N8"/>
<dbReference type="GO" id="GO:0046872">
    <property type="term" value="F:metal ion binding"/>
    <property type="evidence" value="ECO:0007669"/>
    <property type="project" value="UniProtKB-KW"/>
</dbReference>
<evidence type="ECO:0000256" key="2">
    <source>
        <dbReference type="ARBA" id="ARBA00023004"/>
    </source>
</evidence>
<keyword evidence="1" id="KW-0479">Metal-binding</keyword>
<sequence length="289" mass="33667">MTIREIQCKTSIGNCGFPGGGWSINPYVGCEHACEYCYARFMKRFTNHEEPWGEFVDIRVNIAEVLEKELKSNKYKNSNIYIGTVTDPYQQSEEKYKLTRKILEKLIDYSTKISILTKSDLVLRDLDLIKKFKNIDVNFTFNTLNENFRKHVEPNSSTVEERLNAMKKLSSEGVKVIAMIGPYWPFFTDPDKIFKELKKAEVSYVFSESFNTTGSNFLGVEEVLKKYYPDKLNGMKETFFDRDLFYDFYTKAEARLRKASKKYEIPITIYFGVGHAGKFKGEKQKIDAR</sequence>
<dbReference type="PANTHER" id="PTHR43432">
    <property type="entry name" value="SLR0285 PROTEIN"/>
    <property type="match status" value="1"/>
</dbReference>
<accession>A0A7X9E7N8</accession>
<dbReference type="EMBL" id="JAAZNV010000009">
    <property type="protein sequence ID" value="NMB91813.1"/>
    <property type="molecule type" value="Genomic_DNA"/>
</dbReference>
<keyword evidence="2" id="KW-0408">Iron</keyword>
<name>A0A7X9E7N8_UNCKA</name>
<dbReference type="SFLD" id="SFLDG01084">
    <property type="entry name" value="Uncharacterised_Radical_SAM_Su"/>
    <property type="match status" value="1"/>
</dbReference>
<evidence type="ECO:0000256" key="3">
    <source>
        <dbReference type="ARBA" id="ARBA00023014"/>
    </source>
</evidence>
<dbReference type="Pfam" id="PF04055">
    <property type="entry name" value="Radical_SAM"/>
    <property type="match status" value="1"/>
</dbReference>
<feature type="domain" description="Radical SAM core" evidence="4">
    <location>
        <begin position="24"/>
        <end position="183"/>
    </location>
</feature>